<name>A0A6P1NX38_9BACT</name>
<dbReference type="InterPro" id="IPR051685">
    <property type="entry name" value="Ycf3/AcsC/BcsC/TPR_MFPF"/>
</dbReference>
<sequence length="381" mass="42394">MKKFLLTAAAVLSLQLANAQTAAVTSAVMLHQKGTLDKAKAEIDKAVVNEKTKDNAKAWYYKGLIYMDMAGHPLYGKTVDPAQMSKEAYEAFSKVADLETKKKQYTDDANKRKEILQGNMYAYALNAGVDNYNNKKFNEAYKAYVEAASYKPQDTTAYLYAAYAAAGAEDFAAAKGMYNKLVDMKQASPAVYNQLLYIASVVDKNEKETLDIITKARAAYPDNRTFMLQELDLYLKAGKEQESMAKLDAAIAADPTNANLLTVKGNLLERTKKPEEALEAYKKAAQLDPTNFDAQYNLGVYYFNKGANLNNRANKMTLAEFQKNGKALQTEAKKYFTQALPYFEAAHKAKPDDKTNIQSLLKVYTALGRTADAKRMDTLLQ</sequence>
<keyword evidence="4" id="KW-0732">Signal</keyword>
<feature type="signal peptide" evidence="4">
    <location>
        <begin position="1"/>
        <end position="19"/>
    </location>
</feature>
<gene>
    <name evidence="5" type="ORF">GU926_02515</name>
</gene>
<proteinExistence type="predicted"/>
<reference evidence="5 6" key="1">
    <citation type="submission" date="2020-01" db="EMBL/GenBank/DDBJ databases">
        <authorList>
            <person name="Kim M."/>
        </authorList>
    </citation>
    <scope>NUCLEOTIDE SEQUENCE [LARGE SCALE GENOMIC DNA]</scope>
    <source>
        <strain evidence="5 6">BT10</strain>
    </source>
</reference>
<dbReference type="PANTHER" id="PTHR44943">
    <property type="entry name" value="CELLULOSE SYNTHASE OPERON PROTEIN C"/>
    <property type="match status" value="1"/>
</dbReference>
<dbReference type="RefSeq" id="WP_160688709.1">
    <property type="nucleotide sequence ID" value="NZ_CP047897.1"/>
</dbReference>
<dbReference type="SUPFAM" id="SSF48439">
    <property type="entry name" value="Protein prenylyltransferase"/>
    <property type="match status" value="1"/>
</dbReference>
<feature type="repeat" description="TPR" evidence="3">
    <location>
        <begin position="258"/>
        <end position="291"/>
    </location>
</feature>
<keyword evidence="2 3" id="KW-0802">TPR repeat</keyword>
<dbReference type="PANTHER" id="PTHR44943:SF4">
    <property type="entry name" value="TPR REPEAT-CONTAINING PROTEIN MJ0798"/>
    <property type="match status" value="1"/>
</dbReference>
<feature type="chain" id="PRO_5026942036" evidence="4">
    <location>
        <begin position="20"/>
        <end position="381"/>
    </location>
</feature>
<dbReference type="Proteomes" id="UP000464214">
    <property type="component" value="Chromosome"/>
</dbReference>
<evidence type="ECO:0000256" key="1">
    <source>
        <dbReference type="ARBA" id="ARBA00022737"/>
    </source>
</evidence>
<dbReference type="SMART" id="SM00028">
    <property type="entry name" value="TPR"/>
    <property type="match status" value="3"/>
</dbReference>
<evidence type="ECO:0000256" key="4">
    <source>
        <dbReference type="SAM" id="SignalP"/>
    </source>
</evidence>
<evidence type="ECO:0000256" key="2">
    <source>
        <dbReference type="ARBA" id="ARBA00022803"/>
    </source>
</evidence>
<dbReference type="AlphaFoldDB" id="A0A6P1NX38"/>
<dbReference type="PROSITE" id="PS50005">
    <property type="entry name" value="TPR"/>
    <property type="match status" value="1"/>
</dbReference>
<evidence type="ECO:0000313" key="6">
    <source>
        <dbReference type="Proteomes" id="UP000464214"/>
    </source>
</evidence>
<dbReference type="InterPro" id="IPR011990">
    <property type="entry name" value="TPR-like_helical_dom_sf"/>
</dbReference>
<protein>
    <submittedName>
        <fullName evidence="5">Tetratricopeptide repeat protein</fullName>
    </submittedName>
</protein>
<dbReference type="Gene3D" id="1.25.40.10">
    <property type="entry name" value="Tetratricopeptide repeat domain"/>
    <property type="match status" value="3"/>
</dbReference>
<dbReference type="EMBL" id="CP047897">
    <property type="protein sequence ID" value="QHL86375.1"/>
    <property type="molecule type" value="Genomic_DNA"/>
</dbReference>
<evidence type="ECO:0000256" key="3">
    <source>
        <dbReference type="PROSITE-ProRule" id="PRU00339"/>
    </source>
</evidence>
<evidence type="ECO:0000313" key="5">
    <source>
        <dbReference type="EMBL" id="QHL86375.1"/>
    </source>
</evidence>
<keyword evidence="6" id="KW-1185">Reference proteome</keyword>
<dbReference type="SUPFAM" id="SSF48452">
    <property type="entry name" value="TPR-like"/>
    <property type="match status" value="1"/>
</dbReference>
<dbReference type="InterPro" id="IPR019734">
    <property type="entry name" value="TPR_rpt"/>
</dbReference>
<keyword evidence="1" id="KW-0677">Repeat</keyword>
<accession>A0A6P1NX38</accession>
<dbReference type="KEGG" id="nib:GU926_02515"/>
<organism evidence="5 6">
    <name type="scientific">Nibribacter ruber</name>
    <dbReference type="NCBI Taxonomy" id="2698458"/>
    <lineage>
        <taxon>Bacteria</taxon>
        <taxon>Pseudomonadati</taxon>
        <taxon>Bacteroidota</taxon>
        <taxon>Cytophagia</taxon>
        <taxon>Cytophagales</taxon>
        <taxon>Hymenobacteraceae</taxon>
        <taxon>Nibribacter</taxon>
    </lineage>
</organism>
<dbReference type="Pfam" id="PF13414">
    <property type="entry name" value="TPR_11"/>
    <property type="match status" value="1"/>
</dbReference>